<sequence length="87" mass="9779">MVNCLAQYFLSLDKESAMLFKDSGSFEDVSPDFEHTGRSLITAAITDLYVTRVDPYILPEDIHHPTLGINLGNLQTMQVLNKTFNIC</sequence>
<dbReference type="VEuPathDB" id="VectorBase:GPPI033943"/>
<keyword evidence="2" id="KW-1185">Reference proteome</keyword>
<dbReference type="EMBL" id="JXJN01016410">
    <property type="status" value="NOT_ANNOTATED_CDS"/>
    <property type="molecule type" value="Genomic_DNA"/>
</dbReference>
<reference evidence="1" key="2">
    <citation type="submission" date="2020-05" db="UniProtKB">
        <authorList>
            <consortium name="EnsemblMetazoa"/>
        </authorList>
    </citation>
    <scope>IDENTIFICATION</scope>
    <source>
        <strain evidence="1">IAEA</strain>
    </source>
</reference>
<accession>A0A1B0BLJ5</accession>
<dbReference type="EnsemblMetazoa" id="GPPI033943-RA">
    <property type="protein sequence ID" value="GPPI033943-PA"/>
    <property type="gene ID" value="GPPI033943"/>
</dbReference>
<name>A0A1B0BLJ5_9MUSC</name>
<protein>
    <submittedName>
        <fullName evidence="1">Uncharacterized protein</fullName>
    </submittedName>
</protein>
<organism evidence="1 2">
    <name type="scientific">Glossina palpalis gambiensis</name>
    <dbReference type="NCBI Taxonomy" id="67801"/>
    <lineage>
        <taxon>Eukaryota</taxon>
        <taxon>Metazoa</taxon>
        <taxon>Ecdysozoa</taxon>
        <taxon>Arthropoda</taxon>
        <taxon>Hexapoda</taxon>
        <taxon>Insecta</taxon>
        <taxon>Pterygota</taxon>
        <taxon>Neoptera</taxon>
        <taxon>Endopterygota</taxon>
        <taxon>Diptera</taxon>
        <taxon>Brachycera</taxon>
        <taxon>Muscomorpha</taxon>
        <taxon>Hippoboscoidea</taxon>
        <taxon>Glossinidae</taxon>
        <taxon>Glossina</taxon>
    </lineage>
</organism>
<proteinExistence type="predicted"/>
<evidence type="ECO:0000313" key="1">
    <source>
        <dbReference type="EnsemblMetazoa" id="GPPI033943-PA"/>
    </source>
</evidence>
<dbReference type="AlphaFoldDB" id="A0A1B0BLJ5"/>
<reference evidence="2" key="1">
    <citation type="submission" date="2015-01" db="EMBL/GenBank/DDBJ databases">
        <authorList>
            <person name="Aksoy S."/>
            <person name="Warren W."/>
            <person name="Wilson R.K."/>
        </authorList>
    </citation>
    <scope>NUCLEOTIDE SEQUENCE [LARGE SCALE GENOMIC DNA]</scope>
    <source>
        <strain evidence="2">IAEA</strain>
    </source>
</reference>
<dbReference type="Proteomes" id="UP000092460">
    <property type="component" value="Unassembled WGS sequence"/>
</dbReference>
<dbReference type="EMBL" id="JXJN01016409">
    <property type="status" value="NOT_ANNOTATED_CDS"/>
    <property type="molecule type" value="Genomic_DNA"/>
</dbReference>
<evidence type="ECO:0000313" key="2">
    <source>
        <dbReference type="Proteomes" id="UP000092460"/>
    </source>
</evidence>